<dbReference type="InterPro" id="IPR051848">
    <property type="entry name" value="PGIP"/>
</dbReference>
<dbReference type="InterPro" id="IPR032675">
    <property type="entry name" value="LRR_dom_sf"/>
</dbReference>
<organism evidence="2 3">
    <name type="scientific">Thlaspi arvense</name>
    <name type="common">Field penny-cress</name>
    <dbReference type="NCBI Taxonomy" id="13288"/>
    <lineage>
        <taxon>Eukaryota</taxon>
        <taxon>Viridiplantae</taxon>
        <taxon>Streptophyta</taxon>
        <taxon>Embryophyta</taxon>
        <taxon>Tracheophyta</taxon>
        <taxon>Spermatophyta</taxon>
        <taxon>Magnoliopsida</taxon>
        <taxon>eudicotyledons</taxon>
        <taxon>Gunneridae</taxon>
        <taxon>Pentapetalae</taxon>
        <taxon>rosids</taxon>
        <taxon>malvids</taxon>
        <taxon>Brassicales</taxon>
        <taxon>Brassicaceae</taxon>
        <taxon>Thlaspideae</taxon>
        <taxon>Thlaspi</taxon>
    </lineage>
</organism>
<proteinExistence type="predicted"/>
<dbReference type="Gene3D" id="3.80.10.10">
    <property type="entry name" value="Ribonuclease Inhibitor"/>
    <property type="match status" value="1"/>
</dbReference>
<dbReference type="SUPFAM" id="SSF52058">
    <property type="entry name" value="L domain-like"/>
    <property type="match status" value="1"/>
</dbReference>
<reference evidence="2 3" key="1">
    <citation type="submission" date="2022-03" db="EMBL/GenBank/DDBJ databases">
        <authorList>
            <person name="Nunn A."/>
            <person name="Chopra R."/>
            <person name="Nunn A."/>
            <person name="Contreras Garrido A."/>
        </authorList>
    </citation>
    <scope>NUCLEOTIDE SEQUENCE [LARGE SCALE GENOMIC DNA]</scope>
</reference>
<comment type="subcellular location">
    <subcellularLocation>
        <location evidence="1">Cell envelope</location>
    </subcellularLocation>
</comment>
<dbReference type="PANTHER" id="PTHR48059">
    <property type="entry name" value="POLYGALACTURONASE INHIBITOR 1"/>
    <property type="match status" value="1"/>
</dbReference>
<dbReference type="Pfam" id="PF00560">
    <property type="entry name" value="LRR_1"/>
    <property type="match status" value="1"/>
</dbReference>
<evidence type="ECO:0000313" key="2">
    <source>
        <dbReference type="EMBL" id="CAH2080448.1"/>
    </source>
</evidence>
<name>A0AAU9T7N4_THLAR</name>
<evidence type="ECO:0000313" key="3">
    <source>
        <dbReference type="Proteomes" id="UP000836841"/>
    </source>
</evidence>
<protein>
    <submittedName>
        <fullName evidence="2">Uncharacterized protein</fullName>
    </submittedName>
</protein>
<gene>
    <name evidence="2" type="ORF">TAV2_LOCUS26142</name>
</gene>
<dbReference type="Proteomes" id="UP000836841">
    <property type="component" value="Unassembled WGS sequence"/>
</dbReference>
<accession>A0AAU9T7N4</accession>
<sequence>MKLDEWRPSETYFYDYIDLSDNEIKGSPVQLLNQTEFLAGFWASFNRIRFPMERLKIPELLQSLDLSRNLIHGTLPKNISGLQQLNVSHNHLCGPIPPTNFSASAFVGNDCLCVLHCHPAKSELACTPACVRSFLFPYI</sequence>
<dbReference type="EMBL" id="CAJVSB020000898">
    <property type="protein sequence ID" value="CAH2080448.1"/>
    <property type="molecule type" value="Genomic_DNA"/>
</dbReference>
<keyword evidence="3" id="KW-1185">Reference proteome</keyword>
<dbReference type="InterPro" id="IPR001611">
    <property type="entry name" value="Leu-rich_rpt"/>
</dbReference>
<evidence type="ECO:0000256" key="1">
    <source>
        <dbReference type="ARBA" id="ARBA00004196"/>
    </source>
</evidence>
<dbReference type="AlphaFoldDB" id="A0AAU9T7N4"/>
<dbReference type="PANTHER" id="PTHR48059:SF19">
    <property type="entry name" value="RECEPTOR-LIKE PROTEIN KINASE 5"/>
    <property type="match status" value="1"/>
</dbReference>
<comment type="caution">
    <text evidence="2">The sequence shown here is derived from an EMBL/GenBank/DDBJ whole genome shotgun (WGS) entry which is preliminary data.</text>
</comment>